<dbReference type="InterPro" id="IPR013094">
    <property type="entry name" value="AB_hydrolase_3"/>
</dbReference>
<feature type="region of interest" description="Disordered" evidence="1">
    <location>
        <begin position="744"/>
        <end position="763"/>
    </location>
</feature>
<dbReference type="PANTHER" id="PTHR22118:SF14">
    <property type="entry name" value="DYNEIN AXONEMAL ASSEMBLY FACTOR 3"/>
    <property type="match status" value="1"/>
</dbReference>
<evidence type="ECO:0000313" key="6">
    <source>
        <dbReference type="Proteomes" id="UP000007800"/>
    </source>
</evidence>
<dbReference type="Proteomes" id="UP000007800">
    <property type="component" value="Unassembled WGS sequence"/>
</dbReference>
<evidence type="ECO:0000259" key="4">
    <source>
        <dbReference type="Pfam" id="PF14740"/>
    </source>
</evidence>
<dbReference type="AlphaFoldDB" id="C5K9R2"/>
<dbReference type="InterPro" id="IPR029058">
    <property type="entry name" value="AB_hydrolase_fold"/>
</dbReference>
<evidence type="ECO:0000313" key="5">
    <source>
        <dbReference type="EMBL" id="EER18834.1"/>
    </source>
</evidence>
<keyword evidence="2" id="KW-0472">Membrane</keyword>
<dbReference type="RefSeq" id="XP_002787038.1">
    <property type="nucleotide sequence ID" value="XM_002786992.1"/>
</dbReference>
<feature type="transmembrane region" description="Helical" evidence="2">
    <location>
        <begin position="373"/>
        <end position="396"/>
    </location>
</feature>
<sequence>MHIGEVSEAIGFTQFWGNSFACDLIEEPLGEHRTELSGLSKLIDFSTLKFRDRDDVHEAIGFWGESVEFDARSLRDQRLRGYYKTRYDHRKNLLDWDYHNGIKPMAPAVHWQISNEQHVHSSHEIADFNLACILAEIATRQVKKLPPKSKDEDSYPYKSPLERVRCTVEEVDDDDSDDAGVTEGVKERLLPAGFQNVRIHFLSGDLSSNILQRQKYKRYFDRIYVGCLEVNGLMGEESGQDFAEAMVTGCGSRLSVETFKHQVCLSGKQKLAVRKKVQEACERIGLEPVADHMKAPSVTEMRLLLEALKCDEIYSHQLDEGAYPSLPQDDLPINVAHRCNLLHANYLVAVAVLLVNIFNTIITILAYEAPWINLLYTFLNFIIFGSAAFTVFYLGYLGMAMRSKKHLLYYKIAAGVMIIIGLYFMLAGGGAINGFLKDLTYHVRGYWWFAVILESLMWFAYVALSCYNLYLMIRFCPVRFDDLGLVWYKVRGRHLRPEERIVLFDHPPEKFDIEWSRSSKLIASYLRVREAIQEAHDPILARAAFPGLRTKKVPPTEDTPEMLWVLLRERYEMPVRQYVVLYYMHGGFLCFYDGVSTHRLFVARMVDVLQKRLREDGMDGVKVVALIVNYTLAPKAVLPTQLQEVVQGYKYILTQDRYPVEASHVVVSGDSSGGTLSLSLLKCLVCNYFAVDLPRPGCCVAMSPVVDMRGRLGRRSLDVGRDVVLNSAGWYAGSCALYGRPSRPRERMNLQDRPAEDDEHLRRSGKFKDAEWKRVRQLSPSGKPEDNPLFSLICGELSPRAFGEVPILLQAGGSEGLAEQIAAFAEAAHGAVTLELYENMFHCFQQYSVRRVTPG</sequence>
<dbReference type="SUPFAM" id="SSF53474">
    <property type="entry name" value="alpha/beta-Hydrolases"/>
    <property type="match status" value="1"/>
</dbReference>
<keyword evidence="6" id="KW-1185">Reference proteome</keyword>
<dbReference type="Gene3D" id="3.40.50.1820">
    <property type="entry name" value="alpha/beta hydrolase"/>
    <property type="match status" value="1"/>
</dbReference>
<accession>C5K9R2</accession>
<feature type="transmembrane region" description="Helical" evidence="2">
    <location>
        <begin position="408"/>
        <end position="426"/>
    </location>
</feature>
<reference evidence="5 6" key="1">
    <citation type="submission" date="2008-07" db="EMBL/GenBank/DDBJ databases">
        <authorList>
            <person name="El-Sayed N."/>
            <person name="Caler E."/>
            <person name="Inman J."/>
            <person name="Amedeo P."/>
            <person name="Hass B."/>
            <person name="Wortman J."/>
        </authorList>
    </citation>
    <scope>NUCLEOTIDE SEQUENCE [LARGE SCALE GENOMIC DNA]</scope>
    <source>
        <strain evidence="6">ATCC 50983 / TXsc</strain>
    </source>
</reference>
<evidence type="ECO:0000256" key="2">
    <source>
        <dbReference type="SAM" id="Phobius"/>
    </source>
</evidence>
<feature type="domain" description="Dynein assembly factor 3 C-terminal" evidence="4">
    <location>
        <begin position="43"/>
        <end position="105"/>
    </location>
</feature>
<gene>
    <name evidence="5" type="ORF">Pmar_PMAR006458</name>
</gene>
<dbReference type="InterPro" id="IPR028235">
    <property type="entry name" value="DNAAF3_C"/>
</dbReference>
<keyword evidence="2" id="KW-0812">Transmembrane</keyword>
<feature type="transmembrane region" description="Helical" evidence="2">
    <location>
        <begin position="346"/>
        <end position="367"/>
    </location>
</feature>
<dbReference type="Pfam" id="PF07859">
    <property type="entry name" value="Abhydrolase_3"/>
    <property type="match status" value="1"/>
</dbReference>
<feature type="domain" description="Alpha/beta hydrolase fold-3" evidence="3">
    <location>
        <begin position="582"/>
        <end position="711"/>
    </location>
</feature>
<name>C5K9R2_PERM5</name>
<dbReference type="OrthoDB" id="2152029at2759"/>
<dbReference type="GO" id="GO:0044458">
    <property type="term" value="P:motile cilium assembly"/>
    <property type="evidence" value="ECO:0007669"/>
    <property type="project" value="TreeGrafter"/>
</dbReference>
<dbReference type="InterPro" id="IPR039304">
    <property type="entry name" value="DNAAF3"/>
</dbReference>
<dbReference type="Pfam" id="PF14740">
    <property type="entry name" value="DUF4471"/>
    <property type="match status" value="2"/>
</dbReference>
<feature type="transmembrane region" description="Helical" evidence="2">
    <location>
        <begin position="446"/>
        <end position="470"/>
    </location>
</feature>
<dbReference type="EMBL" id="GG671513">
    <property type="protein sequence ID" value="EER18834.1"/>
    <property type="molecule type" value="Genomic_DNA"/>
</dbReference>
<feature type="domain" description="Dynein assembly factor 3 C-terminal" evidence="4">
    <location>
        <begin position="112"/>
        <end position="289"/>
    </location>
</feature>
<evidence type="ECO:0008006" key="7">
    <source>
        <dbReference type="Google" id="ProtNLM"/>
    </source>
</evidence>
<proteinExistence type="predicted"/>
<dbReference type="PANTHER" id="PTHR22118">
    <property type="entry name" value="DYNEIN ASSEMBLY FACTOR 3, AXONEMAL"/>
    <property type="match status" value="1"/>
</dbReference>
<organism evidence="6">
    <name type="scientific">Perkinsus marinus (strain ATCC 50983 / TXsc)</name>
    <dbReference type="NCBI Taxonomy" id="423536"/>
    <lineage>
        <taxon>Eukaryota</taxon>
        <taxon>Sar</taxon>
        <taxon>Alveolata</taxon>
        <taxon>Perkinsozoa</taxon>
        <taxon>Perkinsea</taxon>
        <taxon>Perkinsida</taxon>
        <taxon>Perkinsidae</taxon>
        <taxon>Perkinsus</taxon>
    </lineage>
</organism>
<dbReference type="GeneID" id="9049153"/>
<dbReference type="GO" id="GO:0070286">
    <property type="term" value="P:axonemal dynein complex assembly"/>
    <property type="evidence" value="ECO:0007669"/>
    <property type="project" value="InterPro"/>
</dbReference>
<protein>
    <recommendedName>
        <fullName evidence="7">Alpha/beta hydrolase fold-3 domain-containing protein</fullName>
    </recommendedName>
</protein>
<keyword evidence="2" id="KW-1133">Transmembrane helix</keyword>
<evidence type="ECO:0000259" key="3">
    <source>
        <dbReference type="Pfam" id="PF07859"/>
    </source>
</evidence>
<dbReference type="InParanoid" id="C5K9R2"/>
<dbReference type="GO" id="GO:0016787">
    <property type="term" value="F:hydrolase activity"/>
    <property type="evidence" value="ECO:0007669"/>
    <property type="project" value="InterPro"/>
</dbReference>
<evidence type="ECO:0000256" key="1">
    <source>
        <dbReference type="SAM" id="MobiDB-lite"/>
    </source>
</evidence>